<dbReference type="GO" id="GO:0005886">
    <property type="term" value="C:plasma membrane"/>
    <property type="evidence" value="ECO:0007669"/>
    <property type="project" value="TreeGrafter"/>
</dbReference>
<dbReference type="SMART" id="SM00387">
    <property type="entry name" value="HATPase_c"/>
    <property type="match status" value="1"/>
</dbReference>
<keyword evidence="10 13" id="KW-1133">Transmembrane helix</keyword>
<evidence type="ECO:0000259" key="14">
    <source>
        <dbReference type="PROSITE" id="PS50109"/>
    </source>
</evidence>
<keyword evidence="7" id="KW-0547">Nucleotide-binding</keyword>
<gene>
    <name evidence="15" type="ORF">E5S66_05140</name>
</gene>
<dbReference type="EMBL" id="SROY01000002">
    <property type="protein sequence ID" value="TLX21923.1"/>
    <property type="molecule type" value="Genomic_DNA"/>
</dbReference>
<evidence type="ECO:0000313" key="16">
    <source>
        <dbReference type="Proteomes" id="UP000308508"/>
    </source>
</evidence>
<dbReference type="SUPFAM" id="SSF47384">
    <property type="entry name" value="Homodimeric domain of signal transducing histidine kinase"/>
    <property type="match status" value="1"/>
</dbReference>
<keyword evidence="12 13" id="KW-0472">Membrane</keyword>
<dbReference type="InterPro" id="IPR003661">
    <property type="entry name" value="HisK_dim/P_dom"/>
</dbReference>
<dbReference type="RefSeq" id="WP_138348114.1">
    <property type="nucleotide sequence ID" value="NZ_SROY01000002.1"/>
</dbReference>
<evidence type="ECO:0000256" key="4">
    <source>
        <dbReference type="ARBA" id="ARBA00022553"/>
    </source>
</evidence>
<dbReference type="CDD" id="cd00075">
    <property type="entry name" value="HATPase"/>
    <property type="match status" value="1"/>
</dbReference>
<dbReference type="SMART" id="SM00388">
    <property type="entry name" value="HisKA"/>
    <property type="match status" value="1"/>
</dbReference>
<evidence type="ECO:0000256" key="10">
    <source>
        <dbReference type="ARBA" id="ARBA00022989"/>
    </source>
</evidence>
<evidence type="ECO:0000256" key="3">
    <source>
        <dbReference type="ARBA" id="ARBA00012438"/>
    </source>
</evidence>
<dbReference type="InterPro" id="IPR050428">
    <property type="entry name" value="TCS_sensor_his_kinase"/>
</dbReference>
<evidence type="ECO:0000256" key="9">
    <source>
        <dbReference type="ARBA" id="ARBA00022840"/>
    </source>
</evidence>
<dbReference type="InterPro" id="IPR003594">
    <property type="entry name" value="HATPase_dom"/>
</dbReference>
<sequence>MKRPSLQRRLLWFVGLPVVALWIGAGLWLAQGARHETAEMFDRELERTGASVLAVIASVPDAALAARGDGAAIAVAEHEDEGPRPEIVVRDRSGRVLLDASSLPPLELDEAAAHFHSMAHAGETWRVYQRWDASGRHWIQVAAPLHDRDELLSALLRGTLLPLLALLLLLPLATWLGLRGGLAPLRSVSRAIDAQPARTPTLTRTDVPAELLQLTRAVDALVAKLDTALARERRFTADAAHELRHPLSVLQLELDLAGETADAASRAQHLQRAGEGLQRMERLVTQLLTLARVESLEALPDAAALPLAALVRTAVAEAGERAIPRGVALSFAADGDVVVLGSAGLLDIAVHNLIDNAIAHGRTPGCVDIGVRAEGGMAEVNIDDNGPGMPADQARRLGERFLRSSGSGSGLGLSIVHAIATLHGGALAAERSPLGGARITLRLPLQAHHR</sequence>
<dbReference type="Pfam" id="PF00512">
    <property type="entry name" value="HisKA"/>
    <property type="match status" value="1"/>
</dbReference>
<dbReference type="PANTHER" id="PTHR45436:SF14">
    <property type="entry name" value="SENSOR PROTEIN QSEC"/>
    <property type="match status" value="1"/>
</dbReference>
<evidence type="ECO:0000256" key="11">
    <source>
        <dbReference type="ARBA" id="ARBA00023012"/>
    </source>
</evidence>
<organism evidence="15 16">
    <name type="scientific">Thermomonas fusca</name>
    <dbReference type="NCBI Taxonomy" id="215690"/>
    <lineage>
        <taxon>Bacteria</taxon>
        <taxon>Pseudomonadati</taxon>
        <taxon>Pseudomonadota</taxon>
        <taxon>Gammaproteobacteria</taxon>
        <taxon>Lysobacterales</taxon>
        <taxon>Lysobacteraceae</taxon>
        <taxon>Thermomonas</taxon>
    </lineage>
</organism>
<dbReference type="AlphaFoldDB" id="A0A5R9PFX9"/>
<evidence type="ECO:0000256" key="7">
    <source>
        <dbReference type="ARBA" id="ARBA00022741"/>
    </source>
</evidence>
<dbReference type="InterPro" id="IPR005467">
    <property type="entry name" value="His_kinase_dom"/>
</dbReference>
<dbReference type="Pfam" id="PF08521">
    <property type="entry name" value="2CSK_N"/>
    <property type="match status" value="1"/>
</dbReference>
<evidence type="ECO:0000313" key="15">
    <source>
        <dbReference type="EMBL" id="TLX21923.1"/>
    </source>
</evidence>
<dbReference type="InterPro" id="IPR004358">
    <property type="entry name" value="Sig_transdc_His_kin-like_C"/>
</dbReference>
<keyword evidence="4" id="KW-0597">Phosphoprotein</keyword>
<dbReference type="InterPro" id="IPR036890">
    <property type="entry name" value="HATPase_C_sf"/>
</dbReference>
<comment type="subcellular location">
    <subcellularLocation>
        <location evidence="2">Membrane</location>
        <topology evidence="2">Multi-pass membrane protein</topology>
    </subcellularLocation>
</comment>
<dbReference type="GO" id="GO:0005524">
    <property type="term" value="F:ATP binding"/>
    <property type="evidence" value="ECO:0007669"/>
    <property type="project" value="UniProtKB-KW"/>
</dbReference>
<evidence type="ECO:0000256" key="5">
    <source>
        <dbReference type="ARBA" id="ARBA00022679"/>
    </source>
</evidence>
<evidence type="ECO:0000256" key="2">
    <source>
        <dbReference type="ARBA" id="ARBA00004141"/>
    </source>
</evidence>
<comment type="caution">
    <text evidence="15">The sequence shown here is derived from an EMBL/GenBank/DDBJ whole genome shotgun (WGS) entry which is preliminary data.</text>
</comment>
<dbReference type="PROSITE" id="PS50109">
    <property type="entry name" value="HIS_KIN"/>
    <property type="match status" value="1"/>
</dbReference>
<dbReference type="EC" id="2.7.13.3" evidence="3"/>
<dbReference type="Proteomes" id="UP000308508">
    <property type="component" value="Unassembled WGS sequence"/>
</dbReference>
<evidence type="ECO:0000256" key="6">
    <source>
        <dbReference type="ARBA" id="ARBA00022692"/>
    </source>
</evidence>
<dbReference type="Gene3D" id="3.30.565.10">
    <property type="entry name" value="Histidine kinase-like ATPase, C-terminal domain"/>
    <property type="match status" value="1"/>
</dbReference>
<dbReference type="CDD" id="cd00082">
    <property type="entry name" value="HisKA"/>
    <property type="match status" value="1"/>
</dbReference>
<accession>A0A5R9PFX9</accession>
<reference evidence="15 16" key="1">
    <citation type="submission" date="2019-04" db="EMBL/GenBank/DDBJ databases">
        <authorList>
            <person name="Grouzdev D.S."/>
            <person name="Nazina T.N."/>
        </authorList>
    </citation>
    <scope>NUCLEOTIDE SEQUENCE [LARGE SCALE GENOMIC DNA]</scope>
    <source>
        <strain evidence="15 16">SHC 3-19</strain>
    </source>
</reference>
<keyword evidence="16" id="KW-1185">Reference proteome</keyword>
<keyword evidence="5" id="KW-0808">Transferase</keyword>
<feature type="domain" description="Histidine kinase" evidence="14">
    <location>
        <begin position="238"/>
        <end position="447"/>
    </location>
</feature>
<evidence type="ECO:0000256" key="1">
    <source>
        <dbReference type="ARBA" id="ARBA00000085"/>
    </source>
</evidence>
<dbReference type="Gene3D" id="1.10.287.130">
    <property type="match status" value="1"/>
</dbReference>
<evidence type="ECO:0000256" key="12">
    <source>
        <dbReference type="ARBA" id="ARBA00023136"/>
    </source>
</evidence>
<keyword evidence="11" id="KW-0902">Two-component regulatory system</keyword>
<proteinExistence type="predicted"/>
<dbReference type="InterPro" id="IPR036097">
    <property type="entry name" value="HisK_dim/P_sf"/>
</dbReference>
<dbReference type="GO" id="GO:0000155">
    <property type="term" value="F:phosphorelay sensor kinase activity"/>
    <property type="evidence" value="ECO:0007669"/>
    <property type="project" value="InterPro"/>
</dbReference>
<evidence type="ECO:0000256" key="13">
    <source>
        <dbReference type="SAM" id="Phobius"/>
    </source>
</evidence>
<keyword evidence="9" id="KW-0067">ATP-binding</keyword>
<keyword evidence="6 13" id="KW-0812">Transmembrane</keyword>
<evidence type="ECO:0000256" key="8">
    <source>
        <dbReference type="ARBA" id="ARBA00022777"/>
    </source>
</evidence>
<feature type="transmembrane region" description="Helical" evidence="13">
    <location>
        <begin position="12"/>
        <end position="30"/>
    </location>
</feature>
<protein>
    <recommendedName>
        <fullName evidence="3">histidine kinase</fullName>
        <ecNumber evidence="3">2.7.13.3</ecNumber>
    </recommendedName>
</protein>
<dbReference type="InterPro" id="IPR013727">
    <property type="entry name" value="2CSK_N"/>
</dbReference>
<dbReference type="PRINTS" id="PR00344">
    <property type="entry name" value="BCTRLSENSOR"/>
</dbReference>
<keyword evidence="8 15" id="KW-0418">Kinase</keyword>
<dbReference type="PANTHER" id="PTHR45436">
    <property type="entry name" value="SENSOR HISTIDINE KINASE YKOH"/>
    <property type="match status" value="1"/>
</dbReference>
<name>A0A5R9PFX9_9GAMM</name>
<dbReference type="STRING" id="1123377.GCA_000423885_00748"/>
<dbReference type="Pfam" id="PF02518">
    <property type="entry name" value="HATPase_c"/>
    <property type="match status" value="1"/>
</dbReference>
<feature type="transmembrane region" description="Helical" evidence="13">
    <location>
        <begin position="154"/>
        <end position="178"/>
    </location>
</feature>
<comment type="catalytic activity">
    <reaction evidence="1">
        <text>ATP + protein L-histidine = ADP + protein N-phospho-L-histidine.</text>
        <dbReference type="EC" id="2.7.13.3"/>
    </reaction>
</comment>
<dbReference type="SUPFAM" id="SSF55874">
    <property type="entry name" value="ATPase domain of HSP90 chaperone/DNA topoisomerase II/histidine kinase"/>
    <property type="match status" value="1"/>
</dbReference>